<evidence type="ECO:0000313" key="2">
    <source>
        <dbReference type="Proteomes" id="UP000801492"/>
    </source>
</evidence>
<organism evidence="1 2">
    <name type="scientific">Ignelater luminosus</name>
    <name type="common">Cucubano</name>
    <name type="synonym">Pyrophorus luminosus</name>
    <dbReference type="NCBI Taxonomy" id="2038154"/>
    <lineage>
        <taxon>Eukaryota</taxon>
        <taxon>Metazoa</taxon>
        <taxon>Ecdysozoa</taxon>
        <taxon>Arthropoda</taxon>
        <taxon>Hexapoda</taxon>
        <taxon>Insecta</taxon>
        <taxon>Pterygota</taxon>
        <taxon>Neoptera</taxon>
        <taxon>Endopterygota</taxon>
        <taxon>Coleoptera</taxon>
        <taxon>Polyphaga</taxon>
        <taxon>Elateriformia</taxon>
        <taxon>Elateroidea</taxon>
        <taxon>Elateridae</taxon>
        <taxon>Agrypninae</taxon>
        <taxon>Pyrophorini</taxon>
        <taxon>Ignelater</taxon>
    </lineage>
</organism>
<name>A0A8K0CFM5_IGNLU</name>
<dbReference type="GO" id="GO:0003676">
    <property type="term" value="F:nucleic acid binding"/>
    <property type="evidence" value="ECO:0007669"/>
    <property type="project" value="InterPro"/>
</dbReference>
<sequence>MHKRLSTRNKKGIERYSLQLASEEAEAITGKEKKEWDAIIPDLLRNLKSVVGDTDKLESRGRKCKLSNLQKRNIIKQAEEEDPPTQRTLIFENNVNQTTICRFLKKSHKQLVKKPKCHQISKMTQQKKLRRSWKMYMRLKHGENMKFNMFQKKKKRCDTAVFESVAHPQGIEQGVGLSANGPTKPIVIEPKAKICSSYYVNKVLKPFLRDAKNLYPSNDNIFHQDSAPAHRAKAMLLFLREQNVSFIEQEQWLPSSPDCTPCDYFLWGYLKSQGNNRNIRTLCGLQKAVQDELEKYPNR</sequence>
<keyword evidence="2" id="KW-1185">Reference proteome</keyword>
<proteinExistence type="predicted"/>
<dbReference type="PANTHER" id="PTHR47326">
    <property type="entry name" value="TRANSPOSABLE ELEMENT TC3 TRANSPOSASE-LIKE PROTEIN"/>
    <property type="match status" value="1"/>
</dbReference>
<evidence type="ECO:0000313" key="1">
    <source>
        <dbReference type="EMBL" id="KAF2884751.1"/>
    </source>
</evidence>
<comment type="caution">
    <text evidence="1">The sequence shown here is derived from an EMBL/GenBank/DDBJ whole genome shotgun (WGS) entry which is preliminary data.</text>
</comment>
<reference evidence="1" key="1">
    <citation type="submission" date="2019-08" db="EMBL/GenBank/DDBJ databases">
        <title>The genome of the North American firefly Photinus pyralis.</title>
        <authorList>
            <consortium name="Photinus pyralis genome working group"/>
            <person name="Fallon T.R."/>
            <person name="Sander Lower S.E."/>
            <person name="Weng J.-K."/>
        </authorList>
    </citation>
    <scope>NUCLEOTIDE SEQUENCE</scope>
    <source>
        <strain evidence="1">TRF0915ILg1</strain>
        <tissue evidence="1">Whole body</tissue>
    </source>
</reference>
<dbReference type="PANTHER" id="PTHR47326:SF1">
    <property type="entry name" value="HTH PSQ-TYPE DOMAIN-CONTAINING PROTEIN"/>
    <property type="match status" value="1"/>
</dbReference>
<dbReference type="OrthoDB" id="10006939at2759"/>
<dbReference type="Proteomes" id="UP000801492">
    <property type="component" value="Unassembled WGS sequence"/>
</dbReference>
<dbReference type="Gene3D" id="3.30.420.10">
    <property type="entry name" value="Ribonuclease H-like superfamily/Ribonuclease H"/>
    <property type="match status" value="1"/>
</dbReference>
<accession>A0A8K0CFM5</accession>
<dbReference type="EMBL" id="VTPC01090140">
    <property type="protein sequence ID" value="KAF2884751.1"/>
    <property type="molecule type" value="Genomic_DNA"/>
</dbReference>
<dbReference type="AlphaFoldDB" id="A0A8K0CFM5"/>
<evidence type="ECO:0008006" key="3">
    <source>
        <dbReference type="Google" id="ProtNLM"/>
    </source>
</evidence>
<dbReference type="InterPro" id="IPR036397">
    <property type="entry name" value="RNaseH_sf"/>
</dbReference>
<gene>
    <name evidence="1" type="ORF">ILUMI_21426</name>
</gene>
<protein>
    <recommendedName>
        <fullName evidence="3">Transposase</fullName>
    </recommendedName>
</protein>